<keyword evidence="9" id="KW-1185">Reference proteome</keyword>
<feature type="transmembrane region" description="Helical" evidence="7">
    <location>
        <begin position="129"/>
        <end position="149"/>
    </location>
</feature>
<protein>
    <recommendedName>
        <fullName evidence="7">UPF0056 membrane protein</fullName>
    </recommendedName>
</protein>
<feature type="transmembrane region" description="Helical" evidence="7">
    <location>
        <begin position="105"/>
        <end position="123"/>
    </location>
</feature>
<reference evidence="8 9" key="1">
    <citation type="submission" date="2019-08" db="EMBL/GenBank/DDBJ databases">
        <title>Genome of Phaeodactylibacter luteus.</title>
        <authorList>
            <person name="Bowman J.P."/>
        </authorList>
    </citation>
    <scope>NUCLEOTIDE SEQUENCE [LARGE SCALE GENOMIC DNA]</scope>
    <source>
        <strain evidence="8 9">KCTC 42180</strain>
    </source>
</reference>
<evidence type="ECO:0000256" key="1">
    <source>
        <dbReference type="ARBA" id="ARBA00004651"/>
    </source>
</evidence>
<keyword evidence="5 7" id="KW-1133">Transmembrane helix</keyword>
<dbReference type="OrthoDB" id="978595at2"/>
<proteinExistence type="inferred from homology"/>
<dbReference type="NCBIfam" id="TIGR00427">
    <property type="entry name" value="NAAT family transporter"/>
    <property type="match status" value="1"/>
</dbReference>
<gene>
    <name evidence="8" type="ORF">FRY97_02775</name>
</gene>
<keyword evidence="3" id="KW-1003">Cell membrane</keyword>
<name>A0A5C6S1B6_9BACT</name>
<dbReference type="GO" id="GO:0005886">
    <property type="term" value="C:plasma membrane"/>
    <property type="evidence" value="ECO:0007669"/>
    <property type="project" value="UniProtKB-SubCell"/>
</dbReference>
<sequence>MIHIKDLVSVSLVLFSVIDIIGSIPIIIDMKKKGVKIESAKASIIAMLLMLLFLLTGKPLLGLFGVDVASFAVAGAIILFLLGLEMVLGITLFRDDHLEEKTGTIVPLAFPLLAGAGTMTTIITLKAKYAPWDIGLGIVLNILIIYLVLRSSDWISKKLGESGANVLRKVFGIILLAIAIKIFKENLLAGGLH</sequence>
<keyword evidence="4 7" id="KW-0812">Transmembrane</keyword>
<dbReference type="Pfam" id="PF01914">
    <property type="entry name" value="MarC"/>
    <property type="match status" value="1"/>
</dbReference>
<evidence type="ECO:0000256" key="6">
    <source>
        <dbReference type="ARBA" id="ARBA00023136"/>
    </source>
</evidence>
<organism evidence="8 9">
    <name type="scientific">Phaeodactylibacter luteus</name>
    <dbReference type="NCBI Taxonomy" id="1564516"/>
    <lineage>
        <taxon>Bacteria</taxon>
        <taxon>Pseudomonadati</taxon>
        <taxon>Bacteroidota</taxon>
        <taxon>Saprospiria</taxon>
        <taxon>Saprospirales</taxon>
        <taxon>Haliscomenobacteraceae</taxon>
        <taxon>Phaeodactylibacter</taxon>
    </lineage>
</organism>
<evidence type="ECO:0000256" key="4">
    <source>
        <dbReference type="ARBA" id="ARBA00022692"/>
    </source>
</evidence>
<feature type="transmembrane region" description="Helical" evidence="7">
    <location>
        <begin position="69"/>
        <end position="93"/>
    </location>
</feature>
<evidence type="ECO:0000313" key="9">
    <source>
        <dbReference type="Proteomes" id="UP000321580"/>
    </source>
</evidence>
<evidence type="ECO:0000256" key="3">
    <source>
        <dbReference type="ARBA" id="ARBA00022475"/>
    </source>
</evidence>
<keyword evidence="6 7" id="KW-0472">Membrane</keyword>
<dbReference type="AlphaFoldDB" id="A0A5C6S1B6"/>
<comment type="subcellular location">
    <subcellularLocation>
        <location evidence="1 7">Cell membrane</location>
        <topology evidence="1 7">Multi-pass membrane protein</topology>
    </subcellularLocation>
</comment>
<feature type="transmembrane region" description="Helical" evidence="7">
    <location>
        <begin position="40"/>
        <end position="57"/>
    </location>
</feature>
<accession>A0A5C6S1B6</accession>
<evidence type="ECO:0000256" key="7">
    <source>
        <dbReference type="RuleBase" id="RU362048"/>
    </source>
</evidence>
<comment type="caution">
    <text evidence="8">The sequence shown here is derived from an EMBL/GenBank/DDBJ whole genome shotgun (WGS) entry which is preliminary data.</text>
</comment>
<feature type="transmembrane region" description="Helical" evidence="7">
    <location>
        <begin position="170"/>
        <end position="189"/>
    </location>
</feature>
<evidence type="ECO:0000256" key="5">
    <source>
        <dbReference type="ARBA" id="ARBA00022989"/>
    </source>
</evidence>
<dbReference type="EMBL" id="VOOR01000004">
    <property type="protein sequence ID" value="TXB68321.1"/>
    <property type="molecule type" value="Genomic_DNA"/>
</dbReference>
<dbReference type="PANTHER" id="PTHR33508:SF1">
    <property type="entry name" value="UPF0056 MEMBRANE PROTEIN YHCE"/>
    <property type="match status" value="1"/>
</dbReference>
<evidence type="ECO:0000256" key="2">
    <source>
        <dbReference type="ARBA" id="ARBA00009784"/>
    </source>
</evidence>
<dbReference type="RefSeq" id="WP_147165901.1">
    <property type="nucleotide sequence ID" value="NZ_VOOR01000004.1"/>
</dbReference>
<comment type="similarity">
    <text evidence="2 7">Belongs to the UPF0056 (MarC) family.</text>
</comment>
<dbReference type="Proteomes" id="UP000321580">
    <property type="component" value="Unassembled WGS sequence"/>
</dbReference>
<dbReference type="PANTHER" id="PTHR33508">
    <property type="entry name" value="UPF0056 MEMBRANE PROTEIN YHCE"/>
    <property type="match status" value="1"/>
</dbReference>
<dbReference type="InterPro" id="IPR002771">
    <property type="entry name" value="Multi_antbiot-R_MarC"/>
</dbReference>
<feature type="transmembrane region" description="Helical" evidence="7">
    <location>
        <begin position="6"/>
        <end position="28"/>
    </location>
</feature>
<evidence type="ECO:0000313" key="8">
    <source>
        <dbReference type="EMBL" id="TXB68321.1"/>
    </source>
</evidence>